<dbReference type="Gene3D" id="3.40.30.10">
    <property type="entry name" value="Glutaredoxin"/>
    <property type="match status" value="1"/>
</dbReference>
<dbReference type="InterPro" id="IPR036249">
    <property type="entry name" value="Thioredoxin-like_sf"/>
</dbReference>
<name>A0A317ZQZ5_9MICO</name>
<dbReference type="SUPFAM" id="SSF48208">
    <property type="entry name" value="Six-hairpin glycosidases"/>
    <property type="match status" value="1"/>
</dbReference>
<dbReference type="AlphaFoldDB" id="A0A317ZQZ5"/>
<dbReference type="InterPro" id="IPR004879">
    <property type="entry name" value="Ssp411-like_TRX"/>
</dbReference>
<dbReference type="EMBL" id="QHLY01000012">
    <property type="protein sequence ID" value="PXA68916.1"/>
    <property type="molecule type" value="Genomic_DNA"/>
</dbReference>
<dbReference type="OrthoDB" id="9762614at2"/>
<reference evidence="2 3" key="1">
    <citation type="submission" date="2018-05" db="EMBL/GenBank/DDBJ databases">
        <title>Genetic diversity of glacier-inhabiting Cryobacterium bacteria in China and description of Cryobacterium mengkeensis sp. nov. and Arthrobacter glacialis sp. nov.</title>
        <authorList>
            <person name="Liu Q."/>
            <person name="Xin Y.-H."/>
        </authorList>
    </citation>
    <scope>NUCLEOTIDE SEQUENCE [LARGE SCALE GENOMIC DNA]</scope>
    <source>
        <strain evidence="2 3">SK-1</strain>
    </source>
</reference>
<protein>
    <submittedName>
        <fullName evidence="2">Thioredoxin domain-containing protein</fullName>
    </submittedName>
</protein>
<evidence type="ECO:0000259" key="1">
    <source>
        <dbReference type="Pfam" id="PF03190"/>
    </source>
</evidence>
<dbReference type="PIRSF" id="PIRSF006402">
    <property type="entry name" value="UCP006402_thioredoxin"/>
    <property type="match status" value="1"/>
</dbReference>
<dbReference type="PANTHER" id="PTHR42899:SF1">
    <property type="entry name" value="SPERMATOGENESIS-ASSOCIATED PROTEIN 20"/>
    <property type="match status" value="1"/>
</dbReference>
<gene>
    <name evidence="2" type="ORF">CTB96_17445</name>
</gene>
<keyword evidence="3" id="KW-1185">Reference proteome</keyword>
<dbReference type="InterPro" id="IPR008928">
    <property type="entry name" value="6-hairpin_glycosidase_sf"/>
</dbReference>
<dbReference type="RefSeq" id="WP_110128563.1">
    <property type="nucleotide sequence ID" value="NZ_QHLY01000012.1"/>
</dbReference>
<dbReference type="GO" id="GO:0005975">
    <property type="term" value="P:carbohydrate metabolic process"/>
    <property type="evidence" value="ECO:0007669"/>
    <property type="project" value="InterPro"/>
</dbReference>
<accession>A0A317ZQZ5</accession>
<evidence type="ECO:0000313" key="2">
    <source>
        <dbReference type="EMBL" id="PXA68916.1"/>
    </source>
</evidence>
<proteinExistence type="predicted"/>
<dbReference type="Proteomes" id="UP000246722">
    <property type="component" value="Unassembled WGS sequence"/>
</dbReference>
<feature type="domain" description="Spermatogenesis-associated protein 20-like TRX" evidence="1">
    <location>
        <begin position="3"/>
        <end position="163"/>
    </location>
</feature>
<dbReference type="Pfam" id="PF03190">
    <property type="entry name" value="Thioredox_DsbH"/>
    <property type="match status" value="1"/>
</dbReference>
<organism evidence="2 3">
    <name type="scientific">Cryobacterium arcticum</name>
    <dbReference type="NCBI Taxonomy" id="670052"/>
    <lineage>
        <taxon>Bacteria</taxon>
        <taxon>Bacillati</taxon>
        <taxon>Actinomycetota</taxon>
        <taxon>Actinomycetes</taxon>
        <taxon>Micrococcales</taxon>
        <taxon>Microbacteriaceae</taxon>
        <taxon>Cryobacterium</taxon>
    </lineage>
</organism>
<dbReference type="InterPro" id="IPR024705">
    <property type="entry name" value="Ssp411"/>
</dbReference>
<evidence type="ECO:0000313" key="3">
    <source>
        <dbReference type="Proteomes" id="UP000246722"/>
    </source>
</evidence>
<sequence>MSNRLAEAISPYLRSHAENPVDWQPWGADAFAEARSRDVPVLVSIGYATCHWCHVMARESFSDVSVAAYLNEHFVSIKVDREEHPDVDASYLAAAGAFTQNLGWPLNVFVTPDGKPFHAGTYSPPAPLPGHPAFRDVLAAVTDAWTTRRAAVEDSAAGLAEALAQARPAGMGADLPDQARLAEVVDLLATAEDPVYGGFGGAPKFPASPTLALLLDRADGRDLALRTLKGLGASPLRDPVEGGFFRYAVNRDWSDPHYERMLYDNAQLLELYTRAWMLTGEHWARIVADGLVRFLGAVMELPGGGFASAQDSESTVDGARVEGGYYALDEDARAEQTPPALDAKVLTGWNGLAIGALAVAGLAFADDTAVQLARRTADRLLELHRRADGALVRASIDGRLSPAVATLEDYGMFAGGLLELATATGEVRYAVAARELVDRTLPAEGAVFRAPEGADPVLTGQGLDLATDPSEGAYPSGLSAIAAAAWQLYLLTGVARYRDAATAGMVRLVGTGDLNPLAFGAALRLVNALTTPIEQLVVVTPDRPAGDDALVDAARRRQGLVAVVTERQAEAFAAAGFELFAERGIRQGLPTAYLCRDFVCRLPTTDAAALA</sequence>
<dbReference type="SUPFAM" id="SSF52833">
    <property type="entry name" value="Thioredoxin-like"/>
    <property type="match status" value="1"/>
</dbReference>
<comment type="caution">
    <text evidence="2">The sequence shown here is derived from an EMBL/GenBank/DDBJ whole genome shotgun (WGS) entry which is preliminary data.</text>
</comment>
<dbReference type="PANTHER" id="PTHR42899">
    <property type="entry name" value="SPERMATOGENESIS-ASSOCIATED PROTEIN 20"/>
    <property type="match status" value="1"/>
</dbReference>
<dbReference type="CDD" id="cd02955">
    <property type="entry name" value="SSP411"/>
    <property type="match status" value="1"/>
</dbReference>